<proteinExistence type="inferred from homology"/>
<dbReference type="EMBL" id="JAMYWD010000012">
    <property type="protein sequence ID" value="KAJ4949984.1"/>
    <property type="molecule type" value="Genomic_DNA"/>
</dbReference>
<dbReference type="InterPro" id="IPR007052">
    <property type="entry name" value="CS_dom"/>
</dbReference>
<dbReference type="Pfam" id="PF04969">
    <property type="entry name" value="CS"/>
    <property type="match status" value="1"/>
</dbReference>
<dbReference type="InterPro" id="IPR008978">
    <property type="entry name" value="HSP20-like_chaperone"/>
</dbReference>
<gene>
    <name evidence="3" type="ORF">NE237_026816</name>
</gene>
<dbReference type="FunFam" id="2.60.40.790:FF:000050">
    <property type="entry name" value="Probable inactive shikimate kinase like 2, chloroplastic"/>
    <property type="match status" value="1"/>
</dbReference>
<dbReference type="CDD" id="cd06463">
    <property type="entry name" value="p23_like"/>
    <property type="match status" value="1"/>
</dbReference>
<comment type="similarity">
    <text evidence="1">Belongs to the shikimate kinase family.</text>
</comment>
<protein>
    <recommendedName>
        <fullName evidence="2">CS domain-containing protein</fullName>
    </recommendedName>
</protein>
<evidence type="ECO:0000313" key="4">
    <source>
        <dbReference type="Proteomes" id="UP001141806"/>
    </source>
</evidence>
<dbReference type="Gene3D" id="2.60.40.790">
    <property type="match status" value="1"/>
</dbReference>
<evidence type="ECO:0000313" key="3">
    <source>
        <dbReference type="EMBL" id="KAJ4949984.1"/>
    </source>
</evidence>
<evidence type="ECO:0000259" key="2">
    <source>
        <dbReference type="PROSITE" id="PS51203"/>
    </source>
</evidence>
<feature type="domain" description="CS" evidence="2">
    <location>
        <begin position="87"/>
        <end position="181"/>
    </location>
</feature>
<organism evidence="3 4">
    <name type="scientific">Protea cynaroides</name>
    <dbReference type="NCBI Taxonomy" id="273540"/>
    <lineage>
        <taxon>Eukaryota</taxon>
        <taxon>Viridiplantae</taxon>
        <taxon>Streptophyta</taxon>
        <taxon>Embryophyta</taxon>
        <taxon>Tracheophyta</taxon>
        <taxon>Spermatophyta</taxon>
        <taxon>Magnoliopsida</taxon>
        <taxon>Proteales</taxon>
        <taxon>Proteaceae</taxon>
        <taxon>Protea</taxon>
    </lineage>
</organism>
<evidence type="ECO:0000256" key="1">
    <source>
        <dbReference type="ARBA" id="ARBA00006997"/>
    </source>
</evidence>
<dbReference type="InterPro" id="IPR027417">
    <property type="entry name" value="P-loop_NTPase"/>
</dbReference>
<dbReference type="PANTHER" id="PTHR21087">
    <property type="entry name" value="SHIKIMATE KINASE"/>
    <property type="match status" value="1"/>
</dbReference>
<comment type="caution">
    <text evidence="3">The sequence shown here is derived from an EMBL/GenBank/DDBJ whole genome shotgun (WGS) entry which is preliminary data.</text>
</comment>
<keyword evidence="4" id="KW-1185">Reference proteome</keyword>
<dbReference type="Gene3D" id="3.40.50.300">
    <property type="entry name" value="P-loop containing nucleotide triphosphate hydrolases"/>
    <property type="match status" value="1"/>
</dbReference>
<dbReference type="OrthoDB" id="515366at2759"/>
<dbReference type="Proteomes" id="UP001141806">
    <property type="component" value="Unassembled WGS sequence"/>
</dbReference>
<dbReference type="GO" id="GO:0005829">
    <property type="term" value="C:cytosol"/>
    <property type="evidence" value="ECO:0007669"/>
    <property type="project" value="TreeGrafter"/>
</dbReference>
<dbReference type="PANTHER" id="PTHR21087:SF23">
    <property type="entry name" value="INACTIVE SHIKIMATE KINASE LIKE 2, CHLOROPLASTIC-RELATED"/>
    <property type="match status" value="1"/>
</dbReference>
<sequence>MDNVSRLLSRSLAQMATSIFSTSCLHYRNSLKTLEPAALNTCFCNLSFNLTFKKRFSSPKHRFLSNNFNLVGRGSTVSCRNTPTIPVNTRDYEFTDSATEVELRLKLGSRDTQISKDIFVDANESSLMIKMHCSGSLVTLIETNHLYEKIRPAETIWYVDEDELVVNLKKHDPDLKWPDIVESWESLSVGLGQLLKGTSIYIVGESTEINQKIARELAVGLGYTPLSTSDLLEAFSKQTIDSWVIAEGVDSVAEAEATVFESLSSHVRAVVATLGGTHGAAGRADKWQHLHAGFTVWLSQSESTDEDSAKEEARKNIKEGSQAYSNADVVVKLGGWDPDYSKTVAQASFSALKLLILSDKKLPGKKSLYIRLGCRGDWPNIKPPVGGGLLEDDTFGMWPWDICPLLYDCHALLNQFGSRLIVDVNTNAVYDSHKLYRIAACKAKLGNL</sequence>
<accession>A0A9Q0JRC6</accession>
<name>A0A9Q0JRC6_9MAGN</name>
<dbReference type="PROSITE" id="PS51257">
    <property type="entry name" value="PROKAR_LIPOPROTEIN"/>
    <property type="match status" value="1"/>
</dbReference>
<dbReference type="PROSITE" id="PS51203">
    <property type="entry name" value="CS"/>
    <property type="match status" value="1"/>
</dbReference>
<reference evidence="3" key="1">
    <citation type="journal article" date="2023" name="Plant J.">
        <title>The genome of the king protea, Protea cynaroides.</title>
        <authorList>
            <person name="Chang J."/>
            <person name="Duong T.A."/>
            <person name="Schoeman C."/>
            <person name="Ma X."/>
            <person name="Roodt D."/>
            <person name="Barker N."/>
            <person name="Li Z."/>
            <person name="Van de Peer Y."/>
            <person name="Mizrachi E."/>
        </authorList>
    </citation>
    <scope>NUCLEOTIDE SEQUENCE</scope>
    <source>
        <tissue evidence="3">Young leaves</tissue>
    </source>
</reference>
<dbReference type="AlphaFoldDB" id="A0A9Q0JRC6"/>
<dbReference type="SUPFAM" id="SSF49764">
    <property type="entry name" value="HSP20-like chaperones"/>
    <property type="match status" value="1"/>
</dbReference>